<organism evidence="1 2">
    <name type="scientific">Lutispora thermophila DSM 19022</name>
    <dbReference type="NCBI Taxonomy" id="1122184"/>
    <lineage>
        <taxon>Bacteria</taxon>
        <taxon>Bacillati</taxon>
        <taxon>Bacillota</taxon>
        <taxon>Clostridia</taxon>
        <taxon>Lutisporales</taxon>
        <taxon>Lutisporaceae</taxon>
        <taxon>Lutispora</taxon>
    </lineage>
</organism>
<reference evidence="1 2" key="1">
    <citation type="submission" date="2016-11" db="EMBL/GenBank/DDBJ databases">
        <authorList>
            <person name="Jaros S."/>
            <person name="Januszkiewicz K."/>
            <person name="Wedrychowicz H."/>
        </authorList>
    </citation>
    <scope>NUCLEOTIDE SEQUENCE [LARGE SCALE GENOMIC DNA]</scope>
    <source>
        <strain evidence="1 2">DSM 19022</strain>
    </source>
</reference>
<proteinExistence type="predicted"/>
<gene>
    <name evidence="1" type="ORF">SAMN02745176_01226</name>
</gene>
<dbReference type="Proteomes" id="UP000184442">
    <property type="component" value="Unassembled WGS sequence"/>
</dbReference>
<protein>
    <submittedName>
        <fullName evidence="1">Uncharacterized protein</fullName>
    </submittedName>
</protein>
<name>A0A1M6DQ50_9FIRM</name>
<sequence length="77" mass="8560">MENKGILNSINLNSVENLSITEMENRLEFSFIFAGVPDYYDGRICDAIVCDKICDCISAVCDAICDQICGQICDAIW</sequence>
<evidence type="ECO:0000313" key="2">
    <source>
        <dbReference type="Proteomes" id="UP000184442"/>
    </source>
</evidence>
<accession>A0A1M6DQ50</accession>
<dbReference type="RefSeq" id="WP_073025356.1">
    <property type="nucleotide sequence ID" value="NZ_FQZS01000007.1"/>
</dbReference>
<dbReference type="AlphaFoldDB" id="A0A1M6DQ50"/>
<dbReference type="EMBL" id="FQZS01000007">
    <property type="protein sequence ID" value="SHI75305.1"/>
    <property type="molecule type" value="Genomic_DNA"/>
</dbReference>
<evidence type="ECO:0000313" key="1">
    <source>
        <dbReference type="EMBL" id="SHI75305.1"/>
    </source>
</evidence>
<dbReference type="STRING" id="1122184.SAMN02745176_01226"/>
<keyword evidence="2" id="KW-1185">Reference proteome</keyword>